<dbReference type="InterPro" id="IPR029008">
    <property type="entry name" value="EMC6-like"/>
</dbReference>
<dbReference type="Pfam" id="PF07019">
    <property type="entry name" value="EMC6"/>
    <property type="match status" value="1"/>
</dbReference>
<organism evidence="9 10">
    <name type="scientific">Chloropicon roscoffensis</name>
    <dbReference type="NCBI Taxonomy" id="1461544"/>
    <lineage>
        <taxon>Eukaryota</taxon>
        <taxon>Viridiplantae</taxon>
        <taxon>Chlorophyta</taxon>
        <taxon>Chloropicophyceae</taxon>
        <taxon>Chloropicales</taxon>
        <taxon>Chloropicaceae</taxon>
        <taxon>Chloropicon</taxon>
    </lineage>
</organism>
<evidence type="ECO:0000256" key="6">
    <source>
        <dbReference type="ARBA" id="ARBA00022989"/>
    </source>
</evidence>
<dbReference type="AlphaFoldDB" id="A0AAX4NYU8"/>
<evidence type="ECO:0000256" key="3">
    <source>
        <dbReference type="ARBA" id="ARBA00020827"/>
    </source>
</evidence>
<keyword evidence="4 8" id="KW-0812">Transmembrane</keyword>
<accession>A0AAX4NYU8</accession>
<dbReference type="GO" id="GO:0072546">
    <property type="term" value="C:EMC complex"/>
    <property type="evidence" value="ECO:0007669"/>
    <property type="project" value="InterPro"/>
</dbReference>
<reference evidence="9 10" key="1">
    <citation type="submission" date="2024-03" db="EMBL/GenBank/DDBJ databases">
        <title>Complete genome sequence of the green alga Chloropicon roscoffensis RCC1871.</title>
        <authorList>
            <person name="Lemieux C."/>
            <person name="Pombert J.-F."/>
            <person name="Otis C."/>
            <person name="Turmel M."/>
        </authorList>
    </citation>
    <scope>NUCLEOTIDE SEQUENCE [LARGE SCALE GENOMIC DNA]</scope>
    <source>
        <strain evidence="9 10">RCC1871</strain>
    </source>
</reference>
<keyword evidence="7 8" id="KW-0472">Membrane</keyword>
<sequence length="114" mass="12472">MRIVASKKGDGTIEKELFSPESLKQNGVALTNGRTIIAIAGGMTSGILGLTGLKGGLCYFMYMLLFTAALALKLGWKYQPYFASWNQVCVDGIFASVTTYILFWTLAYNSVHVF</sequence>
<name>A0AAX4NYU8_9CHLO</name>
<evidence type="ECO:0000256" key="7">
    <source>
        <dbReference type="ARBA" id="ARBA00023136"/>
    </source>
</evidence>
<keyword evidence="10" id="KW-1185">Reference proteome</keyword>
<evidence type="ECO:0000313" key="9">
    <source>
        <dbReference type="EMBL" id="WZN59036.1"/>
    </source>
</evidence>
<feature type="transmembrane region" description="Helical" evidence="8">
    <location>
        <begin position="88"/>
        <end position="108"/>
    </location>
</feature>
<keyword evidence="6 8" id="KW-1133">Transmembrane helix</keyword>
<evidence type="ECO:0000256" key="5">
    <source>
        <dbReference type="ARBA" id="ARBA00022824"/>
    </source>
</evidence>
<dbReference type="Proteomes" id="UP001472866">
    <property type="component" value="Chromosome 01"/>
</dbReference>
<dbReference type="GO" id="GO:0034975">
    <property type="term" value="P:protein folding in endoplasmic reticulum"/>
    <property type="evidence" value="ECO:0007669"/>
    <property type="project" value="TreeGrafter"/>
</dbReference>
<evidence type="ECO:0000256" key="8">
    <source>
        <dbReference type="SAM" id="Phobius"/>
    </source>
</evidence>
<dbReference type="EMBL" id="CP151501">
    <property type="protein sequence ID" value="WZN59036.1"/>
    <property type="molecule type" value="Genomic_DNA"/>
</dbReference>
<dbReference type="InterPro" id="IPR008504">
    <property type="entry name" value="Emc6"/>
</dbReference>
<evidence type="ECO:0000256" key="2">
    <source>
        <dbReference type="ARBA" id="ARBA00009436"/>
    </source>
</evidence>
<gene>
    <name evidence="9" type="ORF">HKI87_01g05610</name>
</gene>
<dbReference type="PANTHER" id="PTHR20994:SF0">
    <property type="entry name" value="ER MEMBRANE PROTEIN COMPLEX SUBUNIT 6"/>
    <property type="match status" value="1"/>
</dbReference>
<keyword evidence="5" id="KW-0256">Endoplasmic reticulum</keyword>
<evidence type="ECO:0000256" key="4">
    <source>
        <dbReference type="ARBA" id="ARBA00022692"/>
    </source>
</evidence>
<evidence type="ECO:0000313" key="10">
    <source>
        <dbReference type="Proteomes" id="UP001472866"/>
    </source>
</evidence>
<evidence type="ECO:0000256" key="1">
    <source>
        <dbReference type="ARBA" id="ARBA00004477"/>
    </source>
</evidence>
<dbReference type="PANTHER" id="PTHR20994">
    <property type="entry name" value="ER MEMBRANE PROTEIN COMPLEX SUBUNIT 6"/>
    <property type="match status" value="1"/>
</dbReference>
<protein>
    <recommendedName>
        <fullName evidence="3">ER membrane protein complex subunit 6</fullName>
    </recommendedName>
</protein>
<comment type="subcellular location">
    <subcellularLocation>
        <location evidence="1">Endoplasmic reticulum membrane</location>
        <topology evidence="1">Multi-pass membrane protein</topology>
    </subcellularLocation>
</comment>
<comment type="similarity">
    <text evidence="2">Belongs to the EMC6 family.</text>
</comment>
<feature type="transmembrane region" description="Helical" evidence="8">
    <location>
        <begin position="59"/>
        <end position="76"/>
    </location>
</feature>
<proteinExistence type="inferred from homology"/>
<dbReference type="GO" id="GO:0000045">
    <property type="term" value="P:autophagosome assembly"/>
    <property type="evidence" value="ECO:0007669"/>
    <property type="project" value="TreeGrafter"/>
</dbReference>